<dbReference type="Pfam" id="PF00731">
    <property type="entry name" value="AIRC"/>
    <property type="match status" value="1"/>
</dbReference>
<reference evidence="7 8" key="1">
    <citation type="journal article" date="2016" name="Nat. Commun.">
        <title>Thousands of microbial genomes shed light on interconnected biogeochemical processes in an aquifer system.</title>
        <authorList>
            <person name="Anantharaman K."/>
            <person name="Brown C.T."/>
            <person name="Hug L.A."/>
            <person name="Sharon I."/>
            <person name="Castelle C.J."/>
            <person name="Probst A.J."/>
            <person name="Thomas B.C."/>
            <person name="Singh A."/>
            <person name="Wilkins M.J."/>
            <person name="Karaoz U."/>
            <person name="Brodie E.L."/>
            <person name="Williams K.H."/>
            <person name="Hubbard S.S."/>
            <person name="Banfield J.F."/>
        </authorList>
    </citation>
    <scope>NUCLEOTIDE SEQUENCE [LARGE SCALE GENOMIC DNA]</scope>
</reference>
<comment type="catalytic activity">
    <reaction evidence="3 4">
        <text>5-carboxyamino-1-(5-phospho-D-ribosyl)imidazole + H(+) = 5-amino-1-(5-phospho-D-ribosyl)imidazole-4-carboxylate</text>
        <dbReference type="Rhea" id="RHEA:13193"/>
        <dbReference type="ChEBI" id="CHEBI:15378"/>
        <dbReference type="ChEBI" id="CHEBI:58730"/>
        <dbReference type="ChEBI" id="CHEBI:77657"/>
        <dbReference type="EC" id="5.4.99.18"/>
    </reaction>
</comment>
<dbReference type="UniPathway" id="UPA00074">
    <property type="reaction ID" value="UER00943"/>
</dbReference>
<evidence type="ECO:0000256" key="1">
    <source>
        <dbReference type="ARBA" id="ARBA00022755"/>
    </source>
</evidence>
<feature type="domain" description="PurE" evidence="6">
    <location>
        <begin position="4"/>
        <end position="155"/>
    </location>
</feature>
<dbReference type="InterPro" id="IPR000031">
    <property type="entry name" value="PurE_dom"/>
</dbReference>
<sequence>MLKSIVEIVMGSDSDIFIMEEAEEVLKEFKIPYSVRIISAHRTPDIAGEYGRNLLKRGVRVIIAGAGAAAHLAGAIASHTTIPVIGVPLSTSPLSGIDSLLSTVQMPGGIPVATMAIGKAGAKNAAIFAVQILSLEDKKLAEALKNYKKKMADEVVEKDRKLRKAKSTK</sequence>
<gene>
    <name evidence="3" type="primary">purE</name>
    <name evidence="7" type="ORF">A3G31_06420</name>
</gene>
<dbReference type="AlphaFoldDB" id="A0A1F7SE60"/>
<keyword evidence="2 3" id="KW-0413">Isomerase</keyword>
<dbReference type="EMBL" id="MGDI01000033">
    <property type="protein sequence ID" value="OGL52050.1"/>
    <property type="molecule type" value="Genomic_DNA"/>
</dbReference>
<dbReference type="Gene3D" id="3.40.50.1970">
    <property type="match status" value="1"/>
</dbReference>
<evidence type="ECO:0000313" key="7">
    <source>
        <dbReference type="EMBL" id="OGL52050.1"/>
    </source>
</evidence>
<protein>
    <recommendedName>
        <fullName evidence="3 4">N5-carboxyaminoimidazole ribonucleotide mutase</fullName>
        <shortName evidence="3 4">N5-CAIR mutase</shortName>
        <ecNumber evidence="3 4">5.4.99.18</ecNumber>
    </recommendedName>
    <alternativeName>
        <fullName evidence="3">5-(carboxyamino)imidazole ribonucleotide mutase</fullName>
    </alternativeName>
</protein>
<proteinExistence type="inferred from homology"/>
<comment type="caution">
    <text evidence="7">The sequence shown here is derived from an EMBL/GenBank/DDBJ whole genome shotgun (WGS) entry which is preliminary data.</text>
</comment>
<feature type="binding site" evidence="3 5">
    <location>
        <position position="12"/>
    </location>
    <ligand>
        <name>substrate</name>
    </ligand>
</feature>
<dbReference type="SMART" id="SM01001">
    <property type="entry name" value="AIRC"/>
    <property type="match status" value="1"/>
</dbReference>
<dbReference type="GO" id="GO:0034023">
    <property type="term" value="F:5-(carboxyamino)imidazole ribonucleotide mutase activity"/>
    <property type="evidence" value="ECO:0007669"/>
    <property type="project" value="UniProtKB-UniRule"/>
</dbReference>
<dbReference type="InterPro" id="IPR024694">
    <property type="entry name" value="PurE_prokaryotes"/>
</dbReference>
<dbReference type="InterPro" id="IPR033747">
    <property type="entry name" value="PurE_ClassI"/>
</dbReference>
<keyword evidence="1 3" id="KW-0658">Purine biosynthesis</keyword>
<dbReference type="PANTHER" id="PTHR23046">
    <property type="entry name" value="PHOSPHORIBOSYLAMINOIMIDAZOLE CARBOXYLASE CATALYTIC SUBUNIT"/>
    <property type="match status" value="1"/>
</dbReference>
<evidence type="ECO:0000256" key="3">
    <source>
        <dbReference type="HAMAP-Rule" id="MF_01929"/>
    </source>
</evidence>
<feature type="binding site" evidence="3 5">
    <location>
        <position position="42"/>
    </location>
    <ligand>
        <name>substrate</name>
    </ligand>
</feature>
<evidence type="ECO:0000259" key="6">
    <source>
        <dbReference type="SMART" id="SM01001"/>
    </source>
</evidence>
<evidence type="ECO:0000256" key="4">
    <source>
        <dbReference type="PIRNR" id="PIRNR001338"/>
    </source>
</evidence>
<evidence type="ECO:0000256" key="2">
    <source>
        <dbReference type="ARBA" id="ARBA00023235"/>
    </source>
</evidence>
<dbReference type="PIRSF" id="PIRSF001338">
    <property type="entry name" value="AIR_carboxylase"/>
    <property type="match status" value="1"/>
</dbReference>
<comment type="pathway">
    <text evidence="3 4">Purine metabolism; IMP biosynthesis via de novo pathway; 5-amino-1-(5-phospho-D-ribosyl)imidazole-4-carboxylate from 5-amino-1-(5-phospho-D-ribosyl)imidazole (N5-CAIR route): step 2/2.</text>
</comment>
<dbReference type="NCBIfam" id="TIGR01162">
    <property type="entry name" value="purE"/>
    <property type="match status" value="1"/>
</dbReference>
<evidence type="ECO:0000256" key="5">
    <source>
        <dbReference type="PIRSR" id="PIRSR001338-1"/>
    </source>
</evidence>
<dbReference type="Proteomes" id="UP000178082">
    <property type="component" value="Unassembled WGS sequence"/>
</dbReference>
<organism evidence="7 8">
    <name type="scientific">Candidatus Schekmanbacteria bacterium RIFCSPLOWO2_12_FULL_38_15</name>
    <dbReference type="NCBI Taxonomy" id="1817883"/>
    <lineage>
        <taxon>Bacteria</taxon>
        <taxon>Candidatus Schekmaniibacteriota</taxon>
    </lineage>
</organism>
<dbReference type="GO" id="GO:0006189">
    <property type="term" value="P:'de novo' IMP biosynthetic process"/>
    <property type="evidence" value="ECO:0007669"/>
    <property type="project" value="UniProtKB-UniRule"/>
</dbReference>
<name>A0A1F7SE60_9BACT</name>
<feature type="binding site" evidence="3 5">
    <location>
        <position position="15"/>
    </location>
    <ligand>
        <name>substrate</name>
    </ligand>
</feature>
<accession>A0A1F7SE60</accession>
<dbReference type="HAMAP" id="MF_01929">
    <property type="entry name" value="PurE_classI"/>
    <property type="match status" value="1"/>
</dbReference>
<dbReference type="PANTHER" id="PTHR23046:SF2">
    <property type="entry name" value="PHOSPHORIBOSYLAMINOIMIDAZOLE CARBOXYLASE"/>
    <property type="match status" value="1"/>
</dbReference>
<dbReference type="STRING" id="1817883.A3G31_06420"/>
<comment type="function">
    <text evidence="3 4">Catalyzes the conversion of N5-carboxyaminoimidazole ribonucleotide (N5-CAIR) to 4-carboxy-5-aminoimidazole ribonucleotide (CAIR).</text>
</comment>
<dbReference type="EC" id="5.4.99.18" evidence="3 4"/>
<comment type="similarity">
    <text evidence="3">Belongs to the AIR carboxylase family. Class I subfamily.</text>
</comment>
<dbReference type="SUPFAM" id="SSF52255">
    <property type="entry name" value="N5-CAIR mutase (phosphoribosylaminoimidazole carboxylase, PurE)"/>
    <property type="match status" value="1"/>
</dbReference>
<evidence type="ECO:0000313" key="8">
    <source>
        <dbReference type="Proteomes" id="UP000178082"/>
    </source>
</evidence>